<sequence>MIRNISRYIHGTVKIKVSGSMPEKFINLCVMKNIYLWGLAKRNEGLFVCMSLSDFFSIRPIVRNSKNQIKVVKYYGLPFIIKKMKKRKMMVIGLILFLCVLNTLVSYIWFIDIIGTKAIPAQQIRDIIAENGLRPGMLKSDIPVKNIENQVAVTLPEVAWVGIRFTGIHAVVEIVEKTISKPQDKEPADIVAAKDGVITEIIALSGQSVAKKGDTVKKGDLLIKGVSYEGGVGDSTTINPIQQRIRAKGIIKARVWYESYGESELLTTIHERTGRQDIGVVLRIGQQEFQLKKVAVKPGDLVEVDTFKKKLFWWRNNDIIVESTISTFYELNERNVEIGIEEAKEQSKSRAFTSLQSLIPETAHVLSRNIEVLQMPEKNLVRIKVNVETVEDIGQFMNITIKNEISMPSQYN</sequence>
<keyword evidence="1" id="KW-1133">Transmembrane helix</keyword>
<gene>
    <name evidence="2" type="ORF">SAMN04490355_1001140</name>
</gene>
<dbReference type="InterPro" id="IPR010690">
    <property type="entry name" value="YqfD"/>
</dbReference>
<evidence type="ECO:0000313" key="2">
    <source>
        <dbReference type="EMBL" id="SFL32380.1"/>
    </source>
</evidence>
<dbReference type="OrthoDB" id="1640349at2"/>
<dbReference type="Pfam" id="PF06898">
    <property type="entry name" value="YqfD"/>
    <property type="match status" value="1"/>
</dbReference>
<dbReference type="STRING" id="1123291.SAMN04490355_1001140"/>
<accession>A0A1I4GS96</accession>
<dbReference type="AlphaFoldDB" id="A0A1I4GS96"/>
<organism evidence="2 3">
    <name type="scientific">Pelosinus propionicus DSM 13327</name>
    <dbReference type="NCBI Taxonomy" id="1123291"/>
    <lineage>
        <taxon>Bacteria</taxon>
        <taxon>Bacillati</taxon>
        <taxon>Bacillota</taxon>
        <taxon>Negativicutes</taxon>
        <taxon>Selenomonadales</taxon>
        <taxon>Sporomusaceae</taxon>
        <taxon>Pelosinus</taxon>
    </lineage>
</organism>
<dbReference type="RefSeq" id="WP_090931954.1">
    <property type="nucleotide sequence ID" value="NZ_FOTS01000001.1"/>
</dbReference>
<keyword evidence="3" id="KW-1185">Reference proteome</keyword>
<evidence type="ECO:0000313" key="3">
    <source>
        <dbReference type="Proteomes" id="UP000199520"/>
    </source>
</evidence>
<proteinExistence type="predicted"/>
<name>A0A1I4GS96_9FIRM</name>
<protein>
    <submittedName>
        <fullName evidence="2">Similar to stage IV sporulation protein</fullName>
    </submittedName>
</protein>
<keyword evidence="1" id="KW-0812">Transmembrane</keyword>
<dbReference type="Proteomes" id="UP000199520">
    <property type="component" value="Unassembled WGS sequence"/>
</dbReference>
<evidence type="ECO:0000256" key="1">
    <source>
        <dbReference type="SAM" id="Phobius"/>
    </source>
</evidence>
<dbReference type="NCBIfam" id="TIGR02876">
    <property type="entry name" value="spore_yqfD"/>
    <property type="match status" value="1"/>
</dbReference>
<reference evidence="3" key="1">
    <citation type="submission" date="2016-10" db="EMBL/GenBank/DDBJ databases">
        <authorList>
            <person name="Varghese N."/>
            <person name="Submissions S."/>
        </authorList>
    </citation>
    <scope>NUCLEOTIDE SEQUENCE [LARGE SCALE GENOMIC DNA]</scope>
    <source>
        <strain evidence="3">DSM 13327</strain>
    </source>
</reference>
<dbReference type="PIRSF" id="PIRSF029895">
    <property type="entry name" value="SpoIV"/>
    <property type="match status" value="1"/>
</dbReference>
<dbReference type="EMBL" id="FOTS01000001">
    <property type="protein sequence ID" value="SFL32380.1"/>
    <property type="molecule type" value="Genomic_DNA"/>
</dbReference>
<keyword evidence="1" id="KW-0472">Membrane</keyword>
<feature type="transmembrane region" description="Helical" evidence="1">
    <location>
        <begin position="89"/>
        <end position="110"/>
    </location>
</feature>